<dbReference type="PROSITE" id="PS00211">
    <property type="entry name" value="ABC_TRANSPORTER_1"/>
    <property type="match status" value="1"/>
</dbReference>
<dbReference type="GO" id="GO:0005524">
    <property type="term" value="F:ATP binding"/>
    <property type="evidence" value="ECO:0007669"/>
    <property type="project" value="UniProtKB-KW"/>
</dbReference>
<evidence type="ECO:0000313" key="8">
    <source>
        <dbReference type="EMBL" id="GEL24196.1"/>
    </source>
</evidence>
<evidence type="ECO:0000256" key="5">
    <source>
        <dbReference type="ARBA" id="ARBA00022967"/>
    </source>
</evidence>
<organism evidence="8 9">
    <name type="scientific">Pseudonocardia sulfidoxydans NBRC 16205</name>
    <dbReference type="NCBI Taxonomy" id="1223511"/>
    <lineage>
        <taxon>Bacteria</taxon>
        <taxon>Bacillati</taxon>
        <taxon>Actinomycetota</taxon>
        <taxon>Actinomycetes</taxon>
        <taxon>Pseudonocardiales</taxon>
        <taxon>Pseudonocardiaceae</taxon>
        <taxon>Pseudonocardia</taxon>
    </lineage>
</organism>
<dbReference type="RefSeq" id="WP_147108648.1">
    <property type="nucleotide sequence ID" value="NZ_BJVJ01000029.1"/>
</dbReference>
<reference evidence="8 9" key="1">
    <citation type="submission" date="2019-07" db="EMBL/GenBank/DDBJ databases">
        <title>Whole genome shotgun sequence of Pseudonocardia sulfidoxydans NBRC 16205.</title>
        <authorList>
            <person name="Hosoyama A."/>
            <person name="Uohara A."/>
            <person name="Ohji S."/>
            <person name="Ichikawa N."/>
        </authorList>
    </citation>
    <scope>NUCLEOTIDE SEQUENCE [LARGE SCALE GENOMIC DNA]</scope>
    <source>
        <strain evidence="8 9">NBRC 16205</strain>
    </source>
</reference>
<dbReference type="GO" id="GO:0008643">
    <property type="term" value="P:carbohydrate transport"/>
    <property type="evidence" value="ECO:0007669"/>
    <property type="project" value="InterPro"/>
</dbReference>
<dbReference type="InterPro" id="IPR012340">
    <property type="entry name" value="NA-bd_OB-fold"/>
</dbReference>
<name>A0A511DHD2_9PSEU</name>
<keyword evidence="4 8" id="KW-0067">ATP-binding</keyword>
<dbReference type="InterPro" id="IPR003439">
    <property type="entry name" value="ABC_transporter-like_ATP-bd"/>
</dbReference>
<feature type="domain" description="ABC transporter" evidence="7">
    <location>
        <begin position="4"/>
        <end position="235"/>
    </location>
</feature>
<dbReference type="SUPFAM" id="SSF52540">
    <property type="entry name" value="P-loop containing nucleoside triphosphate hydrolases"/>
    <property type="match status" value="1"/>
</dbReference>
<dbReference type="InterPro" id="IPR008995">
    <property type="entry name" value="Mo/tungstate-bd_C_term_dom"/>
</dbReference>
<dbReference type="Pfam" id="PF17912">
    <property type="entry name" value="OB_MalK"/>
    <property type="match status" value="1"/>
</dbReference>
<dbReference type="InterPro" id="IPR017871">
    <property type="entry name" value="ABC_transporter-like_CS"/>
</dbReference>
<gene>
    <name evidence="8" type="ORF">PSU4_31500</name>
</gene>
<dbReference type="InterPro" id="IPR003593">
    <property type="entry name" value="AAA+_ATPase"/>
</dbReference>
<dbReference type="GO" id="GO:0140359">
    <property type="term" value="F:ABC-type transporter activity"/>
    <property type="evidence" value="ECO:0007669"/>
    <property type="project" value="InterPro"/>
</dbReference>
<dbReference type="InterPro" id="IPR027417">
    <property type="entry name" value="P-loop_NTPase"/>
</dbReference>
<dbReference type="InterPro" id="IPR047641">
    <property type="entry name" value="ABC_transpr_MalK/UgpC-like"/>
</dbReference>
<keyword evidence="6" id="KW-0472">Membrane</keyword>
<dbReference type="Gene3D" id="3.40.50.300">
    <property type="entry name" value="P-loop containing nucleotide triphosphate hydrolases"/>
    <property type="match status" value="1"/>
</dbReference>
<dbReference type="GO" id="GO:0055052">
    <property type="term" value="C:ATP-binding cassette (ABC) transporter complex, substrate-binding subunit-containing"/>
    <property type="evidence" value="ECO:0007669"/>
    <property type="project" value="TreeGrafter"/>
</dbReference>
<dbReference type="CDD" id="cd03301">
    <property type="entry name" value="ABC_MalK_N"/>
    <property type="match status" value="1"/>
</dbReference>
<comment type="caution">
    <text evidence="8">The sequence shown here is derived from an EMBL/GenBank/DDBJ whole genome shotgun (WGS) entry which is preliminary data.</text>
</comment>
<dbReference type="PROSITE" id="PS50893">
    <property type="entry name" value="ABC_TRANSPORTER_2"/>
    <property type="match status" value="1"/>
</dbReference>
<dbReference type="Proteomes" id="UP000321685">
    <property type="component" value="Unassembled WGS sequence"/>
</dbReference>
<dbReference type="PANTHER" id="PTHR43875">
    <property type="entry name" value="MALTODEXTRIN IMPORT ATP-BINDING PROTEIN MSMX"/>
    <property type="match status" value="1"/>
</dbReference>
<dbReference type="InterPro" id="IPR015855">
    <property type="entry name" value="ABC_transpr_MalK-like"/>
</dbReference>
<dbReference type="Gene3D" id="2.40.50.100">
    <property type="match status" value="1"/>
</dbReference>
<evidence type="ECO:0000256" key="2">
    <source>
        <dbReference type="ARBA" id="ARBA00022475"/>
    </source>
</evidence>
<sequence>MAEIVLDHVYKRYPDGTLGADDVNIEIADGEFIILVGPSGCGKSTTLNMIAGLEDISEGELRIGGERVNEKAPKDRDIAMVFQSYALYPHMTVRENMGFPLKLAKWSKADIDKKVTEAAEILDLTQHLDRKPANMSGGQRQRVAMGRAIVRSPKAFLMDEPLSNLDAKLRVQMRTMVSKLQQRLETTTVYVTHDQTEAMTLGDRIVVMKSGVVQQIGSPQHLYDEPANLFVAGFIGSPAMNFLPATLENGALRTSLGDLAMADRIRRVLEGADAPREIIVGIRPEHFEDAGVVEDHVRARGSVFTAEVDVLESMGSDKFAYFKIEGEQAVSDDLAELAADAGTADVPDGGGQLVTRLSATSTAQEGQRSEVWVDTDKIQIFDPHSGANLTSKDPATANA</sequence>
<dbReference type="PANTHER" id="PTHR43875:SF15">
    <property type="entry name" value="TREHALOSE IMPORT ATP-BINDING PROTEIN SUGC"/>
    <property type="match status" value="1"/>
</dbReference>
<dbReference type="GO" id="GO:0016887">
    <property type="term" value="F:ATP hydrolysis activity"/>
    <property type="evidence" value="ECO:0007669"/>
    <property type="project" value="InterPro"/>
</dbReference>
<evidence type="ECO:0000256" key="6">
    <source>
        <dbReference type="ARBA" id="ARBA00023136"/>
    </source>
</evidence>
<keyword evidence="3" id="KW-0547">Nucleotide-binding</keyword>
<protein>
    <submittedName>
        <fullName evidence="8">ABC transporter ATP-binding protein</fullName>
    </submittedName>
</protein>
<evidence type="ECO:0000256" key="3">
    <source>
        <dbReference type="ARBA" id="ARBA00022741"/>
    </source>
</evidence>
<evidence type="ECO:0000313" key="9">
    <source>
        <dbReference type="Proteomes" id="UP000321685"/>
    </source>
</evidence>
<proteinExistence type="predicted"/>
<keyword evidence="5" id="KW-1278">Translocase</keyword>
<dbReference type="FunFam" id="3.40.50.300:FF:000042">
    <property type="entry name" value="Maltose/maltodextrin ABC transporter, ATP-binding protein"/>
    <property type="match status" value="1"/>
</dbReference>
<dbReference type="Pfam" id="PF00005">
    <property type="entry name" value="ABC_tran"/>
    <property type="match status" value="1"/>
</dbReference>
<dbReference type="Gene3D" id="2.40.50.140">
    <property type="entry name" value="Nucleic acid-binding proteins"/>
    <property type="match status" value="1"/>
</dbReference>
<dbReference type="NCBIfam" id="NF008653">
    <property type="entry name" value="PRK11650.1"/>
    <property type="match status" value="1"/>
</dbReference>
<evidence type="ECO:0000259" key="7">
    <source>
        <dbReference type="PROSITE" id="PS50893"/>
    </source>
</evidence>
<dbReference type="EMBL" id="BJVJ01000029">
    <property type="protein sequence ID" value="GEL24196.1"/>
    <property type="molecule type" value="Genomic_DNA"/>
</dbReference>
<keyword evidence="1" id="KW-0813">Transport</keyword>
<dbReference type="AlphaFoldDB" id="A0A511DHD2"/>
<accession>A0A511DHD2</accession>
<dbReference type="SUPFAM" id="SSF50331">
    <property type="entry name" value="MOP-like"/>
    <property type="match status" value="1"/>
</dbReference>
<keyword evidence="9" id="KW-1185">Reference proteome</keyword>
<evidence type="ECO:0000256" key="4">
    <source>
        <dbReference type="ARBA" id="ARBA00022840"/>
    </source>
</evidence>
<dbReference type="SMART" id="SM00382">
    <property type="entry name" value="AAA"/>
    <property type="match status" value="1"/>
</dbReference>
<keyword evidence="2" id="KW-1003">Cell membrane</keyword>
<dbReference type="InterPro" id="IPR040582">
    <property type="entry name" value="OB_MalK-like"/>
</dbReference>
<dbReference type="OrthoDB" id="2550338at2"/>
<evidence type="ECO:0000256" key="1">
    <source>
        <dbReference type="ARBA" id="ARBA00022448"/>
    </source>
</evidence>